<dbReference type="EMBL" id="ABWP01000089">
    <property type="protein sequence ID" value="EEA84121.1"/>
    <property type="molecule type" value="Genomic_DNA"/>
</dbReference>
<dbReference type="Gene3D" id="3.30.1220.10">
    <property type="entry name" value="CobW-like, C-terminal domain"/>
    <property type="match status" value="1"/>
</dbReference>
<keyword evidence="9" id="KW-1185">Reference proteome</keyword>
<name>B6G283_PEPHT</name>
<proteinExistence type="inferred from homology"/>
<dbReference type="Proteomes" id="UP000003178">
    <property type="component" value="Unassembled WGS sequence"/>
</dbReference>
<dbReference type="InterPro" id="IPR036627">
    <property type="entry name" value="CobW-likC_sf"/>
</dbReference>
<evidence type="ECO:0000256" key="5">
    <source>
        <dbReference type="ARBA" id="ARBA00049117"/>
    </source>
</evidence>
<reference evidence="8 9" key="2">
    <citation type="submission" date="2008-10" db="EMBL/GenBank/DDBJ databases">
        <title>Draft genome sequence of Clostridium hiranonis (DSM 13275).</title>
        <authorList>
            <person name="Sudarsanam P."/>
            <person name="Ley R."/>
            <person name="Guruge J."/>
            <person name="Turnbaugh P.J."/>
            <person name="Mahowald M."/>
            <person name="Liep D."/>
            <person name="Gordon J."/>
        </authorList>
    </citation>
    <scope>NUCLEOTIDE SEQUENCE [LARGE SCALE GENOMIC DNA]</scope>
    <source>
        <strain evidence="8 9">DSM 13275</strain>
    </source>
</reference>
<keyword evidence="3" id="KW-0143">Chaperone</keyword>
<organism evidence="8 9">
    <name type="scientific">Peptacetobacter hiranonis (strain DSM 13275 / JCM 10541 / KCTC 15199 / TO-931)</name>
    <name type="common">Clostridium hiranonis</name>
    <dbReference type="NCBI Taxonomy" id="500633"/>
    <lineage>
        <taxon>Bacteria</taxon>
        <taxon>Bacillati</taxon>
        <taxon>Bacillota</taxon>
        <taxon>Clostridia</taxon>
        <taxon>Peptostreptococcales</taxon>
        <taxon>Peptostreptococcaceae</taxon>
        <taxon>Peptacetobacter</taxon>
    </lineage>
</organism>
<reference evidence="8 9" key="1">
    <citation type="submission" date="2008-09" db="EMBL/GenBank/DDBJ databases">
        <authorList>
            <person name="Fulton L."/>
            <person name="Clifton S."/>
            <person name="Fulton B."/>
            <person name="Xu J."/>
            <person name="Minx P."/>
            <person name="Pepin K.H."/>
            <person name="Johnson M."/>
            <person name="Thiruvilangam P."/>
            <person name="Bhonagiri V."/>
            <person name="Nash W.E."/>
            <person name="Mardis E.R."/>
            <person name="Wilson R.K."/>
        </authorList>
    </citation>
    <scope>NUCLEOTIDE SEQUENCE [LARGE SCALE GENOMIC DNA]</scope>
    <source>
        <strain evidence="8 9">DSM 13275</strain>
    </source>
</reference>
<comment type="catalytic activity">
    <reaction evidence="5">
        <text>GTP + H2O = GDP + phosphate + H(+)</text>
        <dbReference type="Rhea" id="RHEA:19669"/>
        <dbReference type="ChEBI" id="CHEBI:15377"/>
        <dbReference type="ChEBI" id="CHEBI:15378"/>
        <dbReference type="ChEBI" id="CHEBI:37565"/>
        <dbReference type="ChEBI" id="CHEBI:43474"/>
        <dbReference type="ChEBI" id="CHEBI:58189"/>
    </reaction>
    <physiologicalReaction direction="left-to-right" evidence="5">
        <dbReference type="Rhea" id="RHEA:19670"/>
    </physiologicalReaction>
</comment>
<evidence type="ECO:0000259" key="6">
    <source>
        <dbReference type="Pfam" id="PF02492"/>
    </source>
</evidence>
<evidence type="ECO:0000256" key="4">
    <source>
        <dbReference type="ARBA" id="ARBA00034320"/>
    </source>
</evidence>
<dbReference type="AlphaFoldDB" id="B6G283"/>
<evidence type="ECO:0000259" key="7">
    <source>
        <dbReference type="Pfam" id="PF07683"/>
    </source>
</evidence>
<dbReference type="RefSeq" id="WP_006441084.1">
    <property type="nucleotide sequence ID" value="NZ_DS995362.1"/>
</dbReference>
<dbReference type="SUPFAM" id="SSF90002">
    <property type="entry name" value="Hypothetical protein YjiA, C-terminal domain"/>
    <property type="match status" value="1"/>
</dbReference>
<dbReference type="STRING" id="500633.CLOHIR_02245"/>
<dbReference type="eggNOG" id="COG0523">
    <property type="taxonomic scope" value="Bacteria"/>
</dbReference>
<keyword evidence="2" id="KW-0378">Hydrolase</keyword>
<comment type="similarity">
    <text evidence="4">Belongs to the SIMIBI class G3E GTPase family. ZNG1 subfamily.</text>
</comment>
<dbReference type="PANTHER" id="PTHR13748:SF62">
    <property type="entry name" value="COBW DOMAIN-CONTAINING PROTEIN"/>
    <property type="match status" value="1"/>
</dbReference>
<protein>
    <submittedName>
        <fullName evidence="8">CobW/P47K family protein</fullName>
    </submittedName>
</protein>
<dbReference type="PANTHER" id="PTHR13748">
    <property type="entry name" value="COBW-RELATED"/>
    <property type="match status" value="1"/>
</dbReference>
<evidence type="ECO:0000256" key="3">
    <source>
        <dbReference type="ARBA" id="ARBA00023186"/>
    </source>
</evidence>
<feature type="domain" description="CobW C-terminal" evidence="7">
    <location>
        <begin position="218"/>
        <end position="284"/>
    </location>
</feature>
<dbReference type="InterPro" id="IPR027417">
    <property type="entry name" value="P-loop_NTPase"/>
</dbReference>
<evidence type="ECO:0000256" key="2">
    <source>
        <dbReference type="ARBA" id="ARBA00022801"/>
    </source>
</evidence>
<dbReference type="Pfam" id="PF07683">
    <property type="entry name" value="CobW_C"/>
    <property type="match status" value="1"/>
</dbReference>
<dbReference type="Gene3D" id="3.40.50.300">
    <property type="entry name" value="P-loop containing nucleotide triphosphate hydrolases"/>
    <property type="match status" value="1"/>
</dbReference>
<evidence type="ECO:0000313" key="9">
    <source>
        <dbReference type="Proteomes" id="UP000003178"/>
    </source>
</evidence>
<dbReference type="InterPro" id="IPR051316">
    <property type="entry name" value="Zinc-reg_GTPase_activator"/>
</dbReference>
<dbReference type="CDD" id="cd03112">
    <property type="entry name" value="CobW-like"/>
    <property type="match status" value="1"/>
</dbReference>
<comment type="caution">
    <text evidence="8">The sequence shown here is derived from an EMBL/GenBank/DDBJ whole genome shotgun (WGS) entry which is preliminary data.</text>
</comment>
<dbReference type="GO" id="GO:0005737">
    <property type="term" value="C:cytoplasm"/>
    <property type="evidence" value="ECO:0007669"/>
    <property type="project" value="TreeGrafter"/>
</dbReference>
<dbReference type="InterPro" id="IPR003495">
    <property type="entry name" value="CobW/HypB/UreG_nucleotide-bd"/>
</dbReference>
<accession>B6G283</accession>
<sequence>MKTKLYLLTGFLGSGKTTLLLEMLKRLDNKKIGVIQNEIGKISIDGEILRNDDIQMVELNRGSIFCSCLKLNFVQALADMAEKDFEYLFVESSGIGDPSNLDEILKAVTVIAGDKYEFKGAICLADAINFENQLEEDEAVERQIKHCNMAIITKSDVTGDEGFEKVLNKIKEINPICRVEKSVNGVMDYSFLDEDLVQYKWAESEESTNSVETKPKTLFLNFEGEVEQEKLTAFLEDMADDVYRMKGFFNLKGEGWNQVDVVGKKIDYKPCSDKGNSQLVFISKKGPAIIKKIFSSWEERVGLEMKLKN</sequence>
<dbReference type="GO" id="GO:0016787">
    <property type="term" value="F:hydrolase activity"/>
    <property type="evidence" value="ECO:0007669"/>
    <property type="project" value="UniProtKB-KW"/>
</dbReference>
<dbReference type="HOGENOM" id="CLU_017452_1_4_9"/>
<evidence type="ECO:0000313" key="8">
    <source>
        <dbReference type="EMBL" id="EEA84121.1"/>
    </source>
</evidence>
<dbReference type="Pfam" id="PF02492">
    <property type="entry name" value="cobW"/>
    <property type="match status" value="1"/>
</dbReference>
<evidence type="ECO:0000256" key="1">
    <source>
        <dbReference type="ARBA" id="ARBA00022741"/>
    </source>
</evidence>
<feature type="domain" description="CobW/HypB/UreG nucleotide-binding" evidence="6">
    <location>
        <begin position="6"/>
        <end position="176"/>
    </location>
</feature>
<gene>
    <name evidence="8" type="ORF">CLOHIR_02245</name>
</gene>
<dbReference type="GO" id="GO:0000166">
    <property type="term" value="F:nucleotide binding"/>
    <property type="evidence" value="ECO:0007669"/>
    <property type="project" value="UniProtKB-KW"/>
</dbReference>
<dbReference type="SUPFAM" id="SSF52540">
    <property type="entry name" value="P-loop containing nucleoside triphosphate hydrolases"/>
    <property type="match status" value="1"/>
</dbReference>
<keyword evidence="1" id="KW-0547">Nucleotide-binding</keyword>
<dbReference type="InterPro" id="IPR011629">
    <property type="entry name" value="CobW-like_C"/>
</dbReference>
<dbReference type="OrthoDB" id="9808822at2"/>